<evidence type="ECO:0000256" key="4">
    <source>
        <dbReference type="SAM" id="MobiDB-lite"/>
    </source>
</evidence>
<comment type="cofactor">
    <cofactor evidence="1">
        <name>pantetheine 4'-phosphate</name>
        <dbReference type="ChEBI" id="CHEBI:47942"/>
    </cofactor>
</comment>
<evidence type="ECO:0000259" key="5">
    <source>
        <dbReference type="PROSITE" id="PS50075"/>
    </source>
</evidence>
<dbReference type="PANTHER" id="PTHR45527">
    <property type="entry name" value="NONRIBOSOMAL PEPTIDE SYNTHETASE"/>
    <property type="match status" value="1"/>
</dbReference>
<dbReference type="PROSITE" id="PS00455">
    <property type="entry name" value="AMP_BINDING"/>
    <property type="match status" value="1"/>
</dbReference>
<keyword evidence="7" id="KW-1185">Reference proteome</keyword>
<dbReference type="CDD" id="cd05930">
    <property type="entry name" value="A_NRPS"/>
    <property type="match status" value="1"/>
</dbReference>
<dbReference type="PROSITE" id="PS50075">
    <property type="entry name" value="CARRIER"/>
    <property type="match status" value="1"/>
</dbReference>
<dbReference type="Pfam" id="PF00550">
    <property type="entry name" value="PP-binding"/>
    <property type="match status" value="1"/>
</dbReference>
<dbReference type="Gene3D" id="3.30.300.30">
    <property type="match status" value="1"/>
</dbReference>
<dbReference type="InterPro" id="IPR009081">
    <property type="entry name" value="PP-bd_ACP"/>
</dbReference>
<dbReference type="PANTHER" id="PTHR45527:SF1">
    <property type="entry name" value="FATTY ACID SYNTHASE"/>
    <property type="match status" value="1"/>
</dbReference>
<dbReference type="Pfam" id="PF13193">
    <property type="entry name" value="AMP-binding_C"/>
    <property type="match status" value="1"/>
</dbReference>
<protein>
    <submittedName>
        <fullName evidence="6">Amino acid adenylation domain-containing protein</fullName>
    </submittedName>
</protein>
<evidence type="ECO:0000256" key="1">
    <source>
        <dbReference type="ARBA" id="ARBA00001957"/>
    </source>
</evidence>
<dbReference type="InterPro" id="IPR010071">
    <property type="entry name" value="AA_adenyl_dom"/>
</dbReference>
<comment type="caution">
    <text evidence="6">The sequence shown here is derived from an EMBL/GenBank/DDBJ whole genome shotgun (WGS) entry which is preliminary data.</text>
</comment>
<dbReference type="Pfam" id="PF00501">
    <property type="entry name" value="AMP-binding"/>
    <property type="match status" value="1"/>
</dbReference>
<dbReference type="Pfam" id="PF00668">
    <property type="entry name" value="Condensation"/>
    <property type="match status" value="1"/>
</dbReference>
<keyword evidence="3" id="KW-0597">Phosphoprotein</keyword>
<dbReference type="Gene3D" id="3.30.559.10">
    <property type="entry name" value="Chloramphenicol acetyltransferase-like domain"/>
    <property type="match status" value="1"/>
</dbReference>
<feature type="region of interest" description="Disordered" evidence="4">
    <location>
        <begin position="58"/>
        <end position="77"/>
    </location>
</feature>
<dbReference type="InterPro" id="IPR036736">
    <property type="entry name" value="ACP-like_sf"/>
</dbReference>
<name>A0ABT1QNM9_9GAMM</name>
<accession>A0ABT1QNM9</accession>
<dbReference type="Gene3D" id="3.40.50.12780">
    <property type="entry name" value="N-terminal domain of ligase-like"/>
    <property type="match status" value="1"/>
</dbReference>
<feature type="domain" description="Carrier" evidence="5">
    <location>
        <begin position="1039"/>
        <end position="1117"/>
    </location>
</feature>
<dbReference type="InterPro" id="IPR020845">
    <property type="entry name" value="AMP-binding_CS"/>
</dbReference>
<dbReference type="SUPFAM" id="SSF56801">
    <property type="entry name" value="Acetyl-CoA synthetase-like"/>
    <property type="match status" value="1"/>
</dbReference>
<dbReference type="RefSeq" id="WP_255910985.1">
    <property type="nucleotide sequence ID" value="NZ_JANFQO010000002.1"/>
</dbReference>
<evidence type="ECO:0000256" key="3">
    <source>
        <dbReference type="ARBA" id="ARBA00022553"/>
    </source>
</evidence>
<dbReference type="SUPFAM" id="SSF52777">
    <property type="entry name" value="CoA-dependent acyltransferases"/>
    <property type="match status" value="2"/>
</dbReference>
<dbReference type="EMBL" id="JANFQO010000002">
    <property type="protein sequence ID" value="MCQ4163608.1"/>
    <property type="molecule type" value="Genomic_DNA"/>
</dbReference>
<proteinExistence type="predicted"/>
<dbReference type="Gene3D" id="3.30.559.30">
    <property type="entry name" value="Nonribosomal peptide synthetase, condensation domain"/>
    <property type="match status" value="1"/>
</dbReference>
<dbReference type="Proteomes" id="UP001165498">
    <property type="component" value="Unassembled WGS sequence"/>
</dbReference>
<dbReference type="InterPro" id="IPR029058">
    <property type="entry name" value="AB_hydrolase_fold"/>
</dbReference>
<evidence type="ECO:0000313" key="7">
    <source>
        <dbReference type="Proteomes" id="UP001165498"/>
    </source>
</evidence>
<dbReference type="InterPro" id="IPR006162">
    <property type="entry name" value="Ppantetheine_attach_site"/>
</dbReference>
<dbReference type="NCBIfam" id="TIGR01733">
    <property type="entry name" value="AA-adenyl-dom"/>
    <property type="match status" value="1"/>
</dbReference>
<dbReference type="SMART" id="SM00823">
    <property type="entry name" value="PKS_PP"/>
    <property type="match status" value="1"/>
</dbReference>
<dbReference type="PROSITE" id="PS00012">
    <property type="entry name" value="PHOSPHOPANTETHEINE"/>
    <property type="match status" value="1"/>
</dbReference>
<dbReference type="InterPro" id="IPR000873">
    <property type="entry name" value="AMP-dep_synth/lig_dom"/>
</dbReference>
<dbReference type="InterPro" id="IPR023213">
    <property type="entry name" value="CAT-like_dom_sf"/>
</dbReference>
<evidence type="ECO:0000256" key="2">
    <source>
        <dbReference type="ARBA" id="ARBA00022450"/>
    </source>
</evidence>
<gene>
    <name evidence="6" type="ORF">NM961_02675</name>
</gene>
<dbReference type="InterPro" id="IPR042099">
    <property type="entry name" value="ANL_N_sf"/>
</dbReference>
<dbReference type="InterPro" id="IPR045851">
    <property type="entry name" value="AMP-bd_C_sf"/>
</dbReference>
<dbReference type="Gene3D" id="3.40.50.1820">
    <property type="entry name" value="alpha/beta hydrolase"/>
    <property type="match status" value="1"/>
</dbReference>
<dbReference type="InterPro" id="IPR001242">
    <property type="entry name" value="Condensation_dom"/>
</dbReference>
<sequence>MSTAQVQSLLHRCAEAGIGLAESDGELRVHFSGAAPEAALIAELRAHKPALLQALRAHAREQQSAPQTLPPAARRAVPASPAQRRLWLIDRLDKSSAQYNMVGGYRLRGALDRAALERALAEVVARHEVLRSNYRERDGELLQELRDTPALDWDWSDVSALDAGAREQAAQALLQRENRWRFDLARDALVRVSVQRRAEREWLLLINLHHIVGDGWSIRLLAREIGACYAAALEQRSAGLPAPALQYAEFAEWQRTNAGAPELREQLAYWQRTLDGAPQLHALALDLPRPALQTSNGHGLRRRLPAAQVQALRQQCLQHGVTLFVYLQAVYSALLGLYQHERDIVTGFPVAGRRHRALADTVGLFVNTLVLRSDVDGNAPFQALLQQTRRNVLAALEHQDLPFEALIEALKPARSRAYGPLVQVFFALQNQADAALELPGLTAEPLDDAQAPVKFDLQLLAEESADGLDLIWQCNRDLFLPASLQRLAQSYERLLAAVLAQPAVRLFDIELDDAAPPAAPATSAGVPRLEHLFEAHARAHPQHLAVAHGDERLSYAELNQRADGLAARLRALGVGRGSTAALLLPRCADSLVGMLAILKAGAAYVPLDPAHPPARLAAIVADSGAAVVLTHAALEQTAAGFGTAVLALDTAGSPAQDITCAPQPLSAADPAYVIYTSGTTGTPKGVVVAHAGLVDLLAHFQELTPLQAPWNGSQWCSHSFDAAVYEIFSALCGGGAVHIVPEALRLDPPRLFDWMAAQRIHSSFVHAGYLEPFAEFLHASGRGRDLRRLLVGVEPIPKAQLQAIAAALPQLEILNAYGPTEATICCTLYHFPREGAAGALCVPIGSAVSGAQIHLMNPAGRRVAPGAVGEFCVGGVCLAQGYLNRPQLTAERFVLREIGGVPQRLYRTGDLGRQLPGGAYEFLGRADEQVKIRGFRVEPAEVEARLGQLAGVSDCHVAALGQGSDKYLVAYAVLREDAAAAAADFAASARQALRQFLPDYMLPAHILVLERLPLTVNGKVDRAALPLPQDAAGERARIAPRTPLESQLAAIWQELLGIESVGVDDDFFALGGHSLLATRLTSRLRRQFQLADADLAISDVFEHPTLAAQAEVVAAAQLQDEARRKETYLASLEQDVEEGVF</sequence>
<dbReference type="SUPFAM" id="SSF47336">
    <property type="entry name" value="ACP-like"/>
    <property type="match status" value="1"/>
</dbReference>
<dbReference type="CDD" id="cd19531">
    <property type="entry name" value="LCL_NRPS-like"/>
    <property type="match status" value="1"/>
</dbReference>
<keyword evidence="2" id="KW-0596">Phosphopantetheine</keyword>
<dbReference type="InterPro" id="IPR025110">
    <property type="entry name" value="AMP-bd_C"/>
</dbReference>
<dbReference type="InterPro" id="IPR020806">
    <property type="entry name" value="PKS_PP-bd"/>
</dbReference>
<evidence type="ECO:0000313" key="6">
    <source>
        <dbReference type="EMBL" id="MCQ4163608.1"/>
    </source>
</evidence>
<reference evidence="6" key="1">
    <citation type="submission" date="2022-07" db="EMBL/GenBank/DDBJ databases">
        <title>Tahibacter sp., a new gammaproteobacterium isolated from the silt sample collected at pig farm.</title>
        <authorList>
            <person name="Chen H."/>
        </authorList>
    </citation>
    <scope>NUCLEOTIDE SEQUENCE</scope>
    <source>
        <strain evidence="6">P2K</strain>
    </source>
</reference>
<organism evidence="6 7">
    <name type="scientific">Tahibacter harae</name>
    <dbReference type="NCBI Taxonomy" id="2963937"/>
    <lineage>
        <taxon>Bacteria</taxon>
        <taxon>Pseudomonadati</taxon>
        <taxon>Pseudomonadota</taxon>
        <taxon>Gammaproteobacteria</taxon>
        <taxon>Lysobacterales</taxon>
        <taxon>Rhodanobacteraceae</taxon>
        <taxon>Tahibacter</taxon>
    </lineage>
</organism>